<feature type="chain" id="PRO_5040914349" evidence="1">
    <location>
        <begin position="21"/>
        <end position="252"/>
    </location>
</feature>
<proteinExistence type="predicted"/>
<keyword evidence="1" id="KW-0732">Signal</keyword>
<dbReference type="AlphaFoldDB" id="A0A9U8DWL3"/>
<dbReference type="RefSeq" id="XP_013064582.2">
    <property type="nucleotide sequence ID" value="XM_013209128.2"/>
</dbReference>
<dbReference type="OrthoDB" id="10320074at2759"/>
<dbReference type="KEGG" id="bgt:106053553"/>
<evidence type="ECO:0000313" key="2">
    <source>
        <dbReference type="Proteomes" id="UP001165740"/>
    </source>
</evidence>
<dbReference type="GeneID" id="106053553"/>
<evidence type="ECO:0000313" key="3">
    <source>
        <dbReference type="RefSeq" id="XP_013064582.2"/>
    </source>
</evidence>
<evidence type="ECO:0000256" key="1">
    <source>
        <dbReference type="SAM" id="SignalP"/>
    </source>
</evidence>
<reference evidence="3" key="1">
    <citation type="submission" date="2025-08" db="UniProtKB">
        <authorList>
            <consortium name="RefSeq"/>
        </authorList>
    </citation>
    <scope>IDENTIFICATION</scope>
</reference>
<gene>
    <name evidence="3" type="primary">LOC106053553</name>
</gene>
<keyword evidence="2" id="KW-1185">Reference proteome</keyword>
<feature type="signal peptide" evidence="1">
    <location>
        <begin position="1"/>
        <end position="20"/>
    </location>
</feature>
<dbReference type="Proteomes" id="UP001165740">
    <property type="component" value="Chromosome 12"/>
</dbReference>
<organism evidence="2 3">
    <name type="scientific">Biomphalaria glabrata</name>
    <name type="common">Bloodfluke planorb</name>
    <name type="synonym">Freshwater snail</name>
    <dbReference type="NCBI Taxonomy" id="6526"/>
    <lineage>
        <taxon>Eukaryota</taxon>
        <taxon>Metazoa</taxon>
        <taxon>Spiralia</taxon>
        <taxon>Lophotrochozoa</taxon>
        <taxon>Mollusca</taxon>
        <taxon>Gastropoda</taxon>
        <taxon>Heterobranchia</taxon>
        <taxon>Euthyneura</taxon>
        <taxon>Panpulmonata</taxon>
        <taxon>Hygrophila</taxon>
        <taxon>Lymnaeoidea</taxon>
        <taxon>Planorbidae</taxon>
        <taxon>Biomphalaria</taxon>
    </lineage>
</organism>
<sequence length="252" mass="29473">MTLILFIFVLVCAYIPESNCLMHKDSRDLNDYCLQRILPYIPLSSTDKIIKRCLKLTEFFQCLLETKTNPSNKVFREYTIFRFQKYYPKRYDLERGGYLFCKHILPEIIKNFEINDNKIDTCEDQLEYSQCYIPDEYKLLTGNDSANVKLKRIQSLSCDYSVQYYTCLARQFEDCSSTDFPMFYFELAILGPSCLIKHRTFIPKVVQKICLSLLSTPSHYSVLRASKLLITFVATFSLALTKVVTSLQSKKD</sequence>
<accession>A0A9U8DWL3</accession>
<protein>
    <submittedName>
        <fullName evidence="3">Uncharacterized protein LOC106053553 isoform X1</fullName>
    </submittedName>
</protein>
<name>A0A9U8DWL3_BIOGL</name>